<keyword evidence="3" id="KW-1185">Reference proteome</keyword>
<comment type="caution">
    <text evidence="2">The sequence shown here is derived from an EMBL/GenBank/DDBJ whole genome shotgun (WGS) entry which is preliminary data.</text>
</comment>
<feature type="compositionally biased region" description="Basic and acidic residues" evidence="1">
    <location>
        <begin position="221"/>
        <end position="237"/>
    </location>
</feature>
<name>A0ABV9VIV9_STRAZ</name>
<sequence>MFTTSGVTRVSGRSISTEARRPLDRRSIWLFMRAAPATVTGMNVLLGDKSRFAAEVGEPGPLCRVDLWAAGKWLTCDDNLVYVPQFRRDVRDTAAWLRSGEGSPLPFAGLSAEATHRRLRQHAGHDDESEADYQLHSRFGVLLWGPTTDNVMAYLFHEGDRLVITLEFWREEHLVHHPDDAGAVFGVEVPADEFIGILEGIAAALAPSCAMAARSPTRHPSVHDDVAPDHDPPADVT</sequence>
<accession>A0ABV9VIV9</accession>
<dbReference type="GeneID" id="31235656"/>
<organism evidence="2 3">
    <name type="scientific">Streptomyces atroolivaceus</name>
    <dbReference type="NCBI Taxonomy" id="66869"/>
    <lineage>
        <taxon>Bacteria</taxon>
        <taxon>Bacillati</taxon>
        <taxon>Actinomycetota</taxon>
        <taxon>Actinomycetes</taxon>
        <taxon>Kitasatosporales</taxon>
        <taxon>Streptomycetaceae</taxon>
        <taxon>Streptomyces</taxon>
    </lineage>
</organism>
<evidence type="ECO:0000313" key="2">
    <source>
        <dbReference type="EMBL" id="MFC4983168.1"/>
    </source>
</evidence>
<dbReference type="EMBL" id="JBHSJE010000014">
    <property type="protein sequence ID" value="MFC4983168.1"/>
    <property type="molecule type" value="Genomic_DNA"/>
</dbReference>
<proteinExistence type="predicted"/>
<reference evidence="3" key="1">
    <citation type="journal article" date="2019" name="Int. J. Syst. Evol. Microbiol.">
        <title>The Global Catalogue of Microorganisms (GCM) 10K type strain sequencing project: providing services to taxonomists for standard genome sequencing and annotation.</title>
        <authorList>
            <consortium name="The Broad Institute Genomics Platform"/>
            <consortium name="The Broad Institute Genome Sequencing Center for Infectious Disease"/>
            <person name="Wu L."/>
            <person name="Ma J."/>
        </authorList>
    </citation>
    <scope>NUCLEOTIDE SEQUENCE [LARGE SCALE GENOMIC DNA]</scope>
    <source>
        <strain evidence="3">ICMP 257</strain>
    </source>
</reference>
<dbReference type="Proteomes" id="UP001595908">
    <property type="component" value="Unassembled WGS sequence"/>
</dbReference>
<evidence type="ECO:0000313" key="3">
    <source>
        <dbReference type="Proteomes" id="UP001595908"/>
    </source>
</evidence>
<gene>
    <name evidence="2" type="ORF">ACFPL4_33355</name>
</gene>
<dbReference type="RefSeq" id="WP_244300312.1">
    <property type="nucleotide sequence ID" value="NZ_JNXG01000014.1"/>
</dbReference>
<feature type="region of interest" description="Disordered" evidence="1">
    <location>
        <begin position="215"/>
        <end position="237"/>
    </location>
</feature>
<protein>
    <submittedName>
        <fullName evidence="2">Uncharacterized protein</fullName>
    </submittedName>
</protein>
<evidence type="ECO:0000256" key="1">
    <source>
        <dbReference type="SAM" id="MobiDB-lite"/>
    </source>
</evidence>